<reference evidence="1" key="1">
    <citation type="submission" date="2024-07" db="EMBL/GenBank/DDBJ databases">
        <title>Complete genome sequence of Verrucomicrobiaceae bacterium NT6N.</title>
        <authorList>
            <person name="Huang C."/>
            <person name="Takami H."/>
            <person name="Hamasaki K."/>
        </authorList>
    </citation>
    <scope>NUCLEOTIDE SEQUENCE</scope>
    <source>
        <strain evidence="1">NT6N</strain>
    </source>
</reference>
<sequence>MTSTSHTQSRLDKAKEIANNPGNYKVCEGCDSIVGSGTIICPNCHGYRFDPEAARVVDQAVWLGCREQTSVTSEDLH</sequence>
<name>A0AAT9FSE1_9BACT</name>
<gene>
    <name evidence="1" type="ORF">NT6N_39260</name>
</gene>
<protein>
    <submittedName>
        <fullName evidence="1">Uncharacterized protein</fullName>
    </submittedName>
</protein>
<dbReference type="EMBL" id="AP026866">
    <property type="protein sequence ID" value="BDS08886.1"/>
    <property type="molecule type" value="Genomic_DNA"/>
</dbReference>
<proteinExistence type="predicted"/>
<dbReference type="AlphaFoldDB" id="A0AAT9FSE1"/>
<evidence type="ECO:0000313" key="1">
    <source>
        <dbReference type="EMBL" id="BDS08886.1"/>
    </source>
</evidence>
<organism evidence="1">
    <name type="scientific">Oceaniferula spumae</name>
    <dbReference type="NCBI Taxonomy" id="2979115"/>
    <lineage>
        <taxon>Bacteria</taxon>
        <taxon>Pseudomonadati</taxon>
        <taxon>Verrucomicrobiota</taxon>
        <taxon>Verrucomicrobiia</taxon>
        <taxon>Verrucomicrobiales</taxon>
        <taxon>Verrucomicrobiaceae</taxon>
        <taxon>Oceaniferula</taxon>
    </lineage>
</organism>
<accession>A0AAT9FSE1</accession>
<dbReference type="KEGG" id="osu:NT6N_39260"/>